<dbReference type="GO" id="GO:0006508">
    <property type="term" value="P:proteolysis"/>
    <property type="evidence" value="ECO:0007669"/>
    <property type="project" value="UniProtKB-KW"/>
</dbReference>
<dbReference type="Pfam" id="PF01694">
    <property type="entry name" value="Rhomboid"/>
    <property type="match status" value="1"/>
</dbReference>
<evidence type="ECO:0000256" key="3">
    <source>
        <dbReference type="ARBA" id="ARBA00022692"/>
    </source>
</evidence>
<accession>A0A932I1L0</accession>
<dbReference type="InterPro" id="IPR050925">
    <property type="entry name" value="Rhomboid_protease_S54"/>
</dbReference>
<evidence type="ECO:0000256" key="4">
    <source>
        <dbReference type="ARBA" id="ARBA00022801"/>
    </source>
</evidence>
<feature type="domain" description="Peptidase S54 rhomboid" evidence="8">
    <location>
        <begin position="59"/>
        <end position="202"/>
    </location>
</feature>
<dbReference type="Proteomes" id="UP000782312">
    <property type="component" value="Unassembled WGS sequence"/>
</dbReference>
<name>A0A932I1L0_UNCTE</name>
<evidence type="ECO:0000256" key="2">
    <source>
        <dbReference type="ARBA" id="ARBA00009045"/>
    </source>
</evidence>
<keyword evidence="5 7" id="KW-1133">Transmembrane helix</keyword>
<organism evidence="9 10">
    <name type="scientific">Tectimicrobiota bacterium</name>
    <dbReference type="NCBI Taxonomy" id="2528274"/>
    <lineage>
        <taxon>Bacteria</taxon>
        <taxon>Pseudomonadati</taxon>
        <taxon>Nitrospinota/Tectimicrobiota group</taxon>
        <taxon>Candidatus Tectimicrobiota</taxon>
    </lineage>
</organism>
<feature type="transmembrane region" description="Helical" evidence="7">
    <location>
        <begin position="152"/>
        <end position="171"/>
    </location>
</feature>
<gene>
    <name evidence="9" type="ORF">HYZ11_11520</name>
</gene>
<sequence>MLPLWDDVTKDWRAPLTWLLILANTAISLYVFNLPPDGQAGIVERYAFLPNLHESLSPRLLTSAYLHGDYLHLISNMVFLFAFGPSLERRLGRISFLALYHLAALAGWLLYAALAREVAPAIGASGAVSGLVAAYILLFPRARIFTAVWLVWFWRAFYIPAWVYIPVWIAIQLAGALNPEETEIAYLAHIGGILLGLGWGGVARMRRR</sequence>
<feature type="transmembrane region" description="Helical" evidence="7">
    <location>
        <begin position="12"/>
        <end position="32"/>
    </location>
</feature>
<evidence type="ECO:0000313" key="9">
    <source>
        <dbReference type="EMBL" id="MBI3128225.1"/>
    </source>
</evidence>
<feature type="transmembrane region" description="Helical" evidence="7">
    <location>
        <begin position="70"/>
        <end position="87"/>
    </location>
</feature>
<feature type="transmembrane region" description="Helical" evidence="7">
    <location>
        <begin position="183"/>
        <end position="202"/>
    </location>
</feature>
<keyword evidence="9" id="KW-0645">Protease</keyword>
<comment type="subcellular location">
    <subcellularLocation>
        <location evidence="1">Membrane</location>
        <topology evidence="1">Multi-pass membrane protein</topology>
    </subcellularLocation>
</comment>
<proteinExistence type="inferred from homology"/>
<dbReference type="GO" id="GO:0016020">
    <property type="term" value="C:membrane"/>
    <property type="evidence" value="ECO:0007669"/>
    <property type="project" value="UniProtKB-SubCell"/>
</dbReference>
<evidence type="ECO:0000259" key="8">
    <source>
        <dbReference type="Pfam" id="PF01694"/>
    </source>
</evidence>
<dbReference type="InterPro" id="IPR022764">
    <property type="entry name" value="Peptidase_S54_rhomboid_dom"/>
</dbReference>
<evidence type="ECO:0000256" key="1">
    <source>
        <dbReference type="ARBA" id="ARBA00004141"/>
    </source>
</evidence>
<dbReference type="GO" id="GO:0004252">
    <property type="term" value="F:serine-type endopeptidase activity"/>
    <property type="evidence" value="ECO:0007669"/>
    <property type="project" value="InterPro"/>
</dbReference>
<evidence type="ECO:0000256" key="5">
    <source>
        <dbReference type="ARBA" id="ARBA00022989"/>
    </source>
</evidence>
<dbReference type="EMBL" id="JACPUR010000025">
    <property type="protein sequence ID" value="MBI3128225.1"/>
    <property type="molecule type" value="Genomic_DNA"/>
</dbReference>
<reference evidence="9" key="1">
    <citation type="submission" date="2020-07" db="EMBL/GenBank/DDBJ databases">
        <title>Huge and variable diversity of episymbiotic CPR bacteria and DPANN archaea in groundwater ecosystems.</title>
        <authorList>
            <person name="He C.Y."/>
            <person name="Keren R."/>
            <person name="Whittaker M."/>
            <person name="Farag I.F."/>
            <person name="Doudna J."/>
            <person name="Cate J.H.D."/>
            <person name="Banfield J.F."/>
        </authorList>
    </citation>
    <scope>NUCLEOTIDE SEQUENCE</scope>
    <source>
        <strain evidence="9">NC_groundwater_763_Ag_S-0.2um_68_21</strain>
    </source>
</reference>
<keyword evidence="4" id="KW-0378">Hydrolase</keyword>
<feature type="transmembrane region" description="Helical" evidence="7">
    <location>
        <begin position="94"/>
        <end position="114"/>
    </location>
</feature>
<dbReference type="PANTHER" id="PTHR43731">
    <property type="entry name" value="RHOMBOID PROTEASE"/>
    <property type="match status" value="1"/>
</dbReference>
<keyword evidence="3 7" id="KW-0812">Transmembrane</keyword>
<protein>
    <submittedName>
        <fullName evidence="9">Rhomboid family intramembrane serine protease</fullName>
    </submittedName>
</protein>
<dbReference type="AlphaFoldDB" id="A0A932I1L0"/>
<feature type="transmembrane region" description="Helical" evidence="7">
    <location>
        <begin position="120"/>
        <end position="140"/>
    </location>
</feature>
<dbReference type="PANTHER" id="PTHR43731:SF14">
    <property type="entry name" value="PRESENILIN-ASSOCIATED RHOMBOID-LIKE PROTEIN, MITOCHONDRIAL"/>
    <property type="match status" value="1"/>
</dbReference>
<evidence type="ECO:0000313" key="10">
    <source>
        <dbReference type="Proteomes" id="UP000782312"/>
    </source>
</evidence>
<dbReference type="InterPro" id="IPR035952">
    <property type="entry name" value="Rhomboid-like_sf"/>
</dbReference>
<keyword evidence="6 7" id="KW-0472">Membrane</keyword>
<evidence type="ECO:0000256" key="7">
    <source>
        <dbReference type="SAM" id="Phobius"/>
    </source>
</evidence>
<dbReference type="Gene3D" id="1.20.1540.10">
    <property type="entry name" value="Rhomboid-like"/>
    <property type="match status" value="1"/>
</dbReference>
<dbReference type="SUPFAM" id="SSF144091">
    <property type="entry name" value="Rhomboid-like"/>
    <property type="match status" value="1"/>
</dbReference>
<comment type="caution">
    <text evidence="9">The sequence shown here is derived from an EMBL/GenBank/DDBJ whole genome shotgun (WGS) entry which is preliminary data.</text>
</comment>
<comment type="similarity">
    <text evidence="2">Belongs to the peptidase S54 family.</text>
</comment>
<evidence type="ECO:0000256" key="6">
    <source>
        <dbReference type="ARBA" id="ARBA00023136"/>
    </source>
</evidence>